<dbReference type="InterPro" id="IPR008972">
    <property type="entry name" value="Cupredoxin"/>
</dbReference>
<keyword evidence="2" id="KW-0812">Transmembrane</keyword>
<dbReference type="PROSITE" id="PS51485">
    <property type="entry name" value="PHYTOCYANIN"/>
    <property type="match status" value="1"/>
</dbReference>
<feature type="chain" id="PRO_5029751695" description="Phytocyanin domain-containing protein" evidence="3">
    <location>
        <begin position="25"/>
        <end position="236"/>
    </location>
</feature>
<keyword evidence="2" id="KW-1133">Transmembrane helix</keyword>
<dbReference type="AlphaFoldDB" id="A0A7J7MFD9"/>
<evidence type="ECO:0000259" key="4">
    <source>
        <dbReference type="PROSITE" id="PS51485"/>
    </source>
</evidence>
<evidence type="ECO:0000313" key="6">
    <source>
        <dbReference type="Proteomes" id="UP000541444"/>
    </source>
</evidence>
<proteinExistence type="predicted"/>
<keyword evidence="2" id="KW-0472">Membrane</keyword>
<dbReference type="PANTHER" id="PTHR33021:SF339">
    <property type="entry name" value="OS07G0570600 PROTEIN"/>
    <property type="match status" value="1"/>
</dbReference>
<keyword evidence="3" id="KW-0732">Signal</keyword>
<sequence>MMAFGKRCLISCMIMALALQLSMAAVYNVGDSVGWSAFDEVDYQKWADSKTFHVGDTIGYPIDYGKLIGIPFLFVTVFTYDVGLHNVEEVSNGDYESCGVGAPLATYATGNDSVTIKTYGHHFYICGVMGHCQMGQKVDINVVRCSSPVLVPTPPPSSSSSPAPPEQPPTSSPPSPSSVFAAPKSTPSPAVSSPAPTQTPTPTAGSPPSKSVASLLSIGVLAKVGGVVVLLLGLVL</sequence>
<dbReference type="PANTHER" id="PTHR33021">
    <property type="entry name" value="BLUE COPPER PROTEIN"/>
    <property type="match status" value="1"/>
</dbReference>
<evidence type="ECO:0000256" key="3">
    <source>
        <dbReference type="SAM" id="SignalP"/>
    </source>
</evidence>
<organism evidence="5 6">
    <name type="scientific">Kingdonia uniflora</name>
    <dbReference type="NCBI Taxonomy" id="39325"/>
    <lineage>
        <taxon>Eukaryota</taxon>
        <taxon>Viridiplantae</taxon>
        <taxon>Streptophyta</taxon>
        <taxon>Embryophyta</taxon>
        <taxon>Tracheophyta</taxon>
        <taxon>Spermatophyta</taxon>
        <taxon>Magnoliopsida</taxon>
        <taxon>Ranunculales</taxon>
        <taxon>Circaeasteraceae</taxon>
        <taxon>Kingdonia</taxon>
    </lineage>
</organism>
<name>A0A7J7MFD9_9MAGN</name>
<dbReference type="InterPro" id="IPR003245">
    <property type="entry name" value="Phytocyanin_dom"/>
</dbReference>
<dbReference type="GO" id="GO:0009055">
    <property type="term" value="F:electron transfer activity"/>
    <property type="evidence" value="ECO:0007669"/>
    <property type="project" value="InterPro"/>
</dbReference>
<dbReference type="InterPro" id="IPR039391">
    <property type="entry name" value="Phytocyanin-like"/>
</dbReference>
<feature type="compositionally biased region" description="Pro residues" evidence="1">
    <location>
        <begin position="151"/>
        <end position="176"/>
    </location>
</feature>
<dbReference type="CDD" id="cd04216">
    <property type="entry name" value="Phytocyanin"/>
    <property type="match status" value="1"/>
</dbReference>
<evidence type="ECO:0000313" key="5">
    <source>
        <dbReference type="EMBL" id="KAF6153623.1"/>
    </source>
</evidence>
<evidence type="ECO:0000256" key="2">
    <source>
        <dbReference type="SAM" id="Phobius"/>
    </source>
</evidence>
<feature type="region of interest" description="Disordered" evidence="1">
    <location>
        <begin position="151"/>
        <end position="211"/>
    </location>
</feature>
<protein>
    <recommendedName>
        <fullName evidence="4">Phytocyanin domain-containing protein</fullName>
    </recommendedName>
</protein>
<comment type="caution">
    <text evidence="5">The sequence shown here is derived from an EMBL/GenBank/DDBJ whole genome shotgun (WGS) entry which is preliminary data.</text>
</comment>
<dbReference type="OrthoDB" id="1933492at2759"/>
<gene>
    <name evidence="5" type="ORF">GIB67_027490</name>
</gene>
<feature type="compositionally biased region" description="Low complexity" evidence="1">
    <location>
        <begin position="177"/>
        <end position="211"/>
    </location>
</feature>
<dbReference type="GO" id="GO:0005886">
    <property type="term" value="C:plasma membrane"/>
    <property type="evidence" value="ECO:0007669"/>
    <property type="project" value="TreeGrafter"/>
</dbReference>
<dbReference type="SUPFAM" id="SSF49503">
    <property type="entry name" value="Cupredoxins"/>
    <property type="match status" value="1"/>
</dbReference>
<dbReference type="EMBL" id="JACGCM010001560">
    <property type="protein sequence ID" value="KAF6153623.1"/>
    <property type="molecule type" value="Genomic_DNA"/>
</dbReference>
<feature type="signal peptide" evidence="3">
    <location>
        <begin position="1"/>
        <end position="24"/>
    </location>
</feature>
<reference evidence="5 6" key="1">
    <citation type="journal article" date="2020" name="IScience">
        <title>Genome Sequencing of the Endangered Kingdonia uniflora (Circaeasteraceae, Ranunculales) Reveals Potential Mechanisms of Evolutionary Specialization.</title>
        <authorList>
            <person name="Sun Y."/>
            <person name="Deng T."/>
            <person name="Zhang A."/>
            <person name="Moore M.J."/>
            <person name="Landis J.B."/>
            <person name="Lin N."/>
            <person name="Zhang H."/>
            <person name="Zhang X."/>
            <person name="Huang J."/>
            <person name="Zhang X."/>
            <person name="Sun H."/>
            <person name="Wang H."/>
        </authorList>
    </citation>
    <scope>NUCLEOTIDE SEQUENCE [LARGE SCALE GENOMIC DNA]</scope>
    <source>
        <strain evidence="5">TB1705</strain>
        <tissue evidence="5">Leaf</tissue>
    </source>
</reference>
<dbReference type="Proteomes" id="UP000541444">
    <property type="component" value="Unassembled WGS sequence"/>
</dbReference>
<dbReference type="Gene3D" id="2.60.40.420">
    <property type="entry name" value="Cupredoxins - blue copper proteins"/>
    <property type="match status" value="1"/>
</dbReference>
<feature type="transmembrane region" description="Helical" evidence="2">
    <location>
        <begin position="212"/>
        <end position="235"/>
    </location>
</feature>
<dbReference type="Pfam" id="PF02298">
    <property type="entry name" value="Cu_bind_like"/>
    <property type="match status" value="2"/>
</dbReference>
<evidence type="ECO:0000256" key="1">
    <source>
        <dbReference type="SAM" id="MobiDB-lite"/>
    </source>
</evidence>
<keyword evidence="6" id="KW-1185">Reference proteome</keyword>
<accession>A0A7J7MFD9</accession>
<feature type="domain" description="Phytocyanin" evidence="4">
    <location>
        <begin position="25"/>
        <end position="144"/>
    </location>
</feature>